<dbReference type="Proteomes" id="UP001596337">
    <property type="component" value="Unassembled WGS sequence"/>
</dbReference>
<evidence type="ECO:0000259" key="3">
    <source>
        <dbReference type="Pfam" id="PF20177"/>
    </source>
</evidence>
<organism evidence="4 5">
    <name type="scientific">Haloechinothrix salitolerans</name>
    <dbReference type="NCBI Taxonomy" id="926830"/>
    <lineage>
        <taxon>Bacteria</taxon>
        <taxon>Bacillati</taxon>
        <taxon>Actinomycetota</taxon>
        <taxon>Actinomycetes</taxon>
        <taxon>Pseudonocardiales</taxon>
        <taxon>Pseudonocardiaceae</taxon>
        <taxon>Haloechinothrix</taxon>
    </lineage>
</organism>
<feature type="compositionally biased region" description="Basic and acidic residues" evidence="1">
    <location>
        <begin position="166"/>
        <end position="176"/>
    </location>
</feature>
<keyword evidence="2" id="KW-0812">Transmembrane</keyword>
<gene>
    <name evidence="4" type="ORF">ACFQGD_09870</name>
</gene>
<name>A0ABW2BWT6_9PSEU</name>
<accession>A0ABW2BWT6</accession>
<evidence type="ECO:0000313" key="4">
    <source>
        <dbReference type="EMBL" id="MFC6867456.1"/>
    </source>
</evidence>
<feature type="transmembrane region" description="Helical" evidence="2">
    <location>
        <begin position="59"/>
        <end position="78"/>
    </location>
</feature>
<dbReference type="Pfam" id="PF20177">
    <property type="entry name" value="DUF6542"/>
    <property type="match status" value="1"/>
</dbReference>
<feature type="compositionally biased region" description="Pro residues" evidence="1">
    <location>
        <begin position="300"/>
        <end position="318"/>
    </location>
</feature>
<feature type="transmembrane region" description="Helical" evidence="2">
    <location>
        <begin position="34"/>
        <end position="52"/>
    </location>
</feature>
<keyword evidence="2" id="KW-0472">Membrane</keyword>
<evidence type="ECO:0000256" key="2">
    <source>
        <dbReference type="SAM" id="Phobius"/>
    </source>
</evidence>
<feature type="compositionally biased region" description="Basic and acidic residues" evidence="1">
    <location>
        <begin position="338"/>
        <end position="351"/>
    </location>
</feature>
<dbReference type="InterPro" id="IPR046672">
    <property type="entry name" value="DUF6542"/>
</dbReference>
<feature type="compositionally biased region" description="Basic and acidic residues" evidence="1">
    <location>
        <begin position="202"/>
        <end position="269"/>
    </location>
</feature>
<feature type="compositionally biased region" description="Pro residues" evidence="1">
    <location>
        <begin position="353"/>
        <end position="378"/>
    </location>
</feature>
<sequence>MASISDRGDDLADEIEPAPWNERPIIGTSQGLPWWQAVLLAFGLAVFAAVVDHQFNDKLTVLFQGGYFVACLAAVGWVQRDSLFAPMVQPPLILATIVPGVVLVSSAEEVDGTGLKDILLGYGLPVINGFPTMAITTGVTLAAGIARMFLQRAPSRGEDTDDADDVPPRGRPRTERSTSGPPAAGAPRGRRALPDEDDPDDVPTKRPLLDKLRRSTREPEPDTERPPRDKEPPERPPRGREPAQRPPRGREPVEPPPGRRGERPVEPPPRRGSPAAGGAPGPGGRPGPRGAPNPKEPRPGAAPPGRNPSGPPQRSPRTPPERRPDGPPGGPPPGRRRTPNEPPRRPPRGEGAEPPPRRGPPKPPPGGPPPGGPPPSGRPPGAGAPPEGQPPRRRPAPPLDDQPRPPRRQPPPPRRRPWDDDQD</sequence>
<evidence type="ECO:0000313" key="5">
    <source>
        <dbReference type="Proteomes" id="UP001596337"/>
    </source>
</evidence>
<comment type="caution">
    <text evidence="4">The sequence shown here is derived from an EMBL/GenBank/DDBJ whole genome shotgun (WGS) entry which is preliminary data.</text>
</comment>
<keyword evidence="5" id="KW-1185">Reference proteome</keyword>
<proteinExistence type="predicted"/>
<feature type="region of interest" description="Disordered" evidence="1">
    <location>
        <begin position="153"/>
        <end position="423"/>
    </location>
</feature>
<dbReference type="EMBL" id="JBHSXX010000001">
    <property type="protein sequence ID" value="MFC6867456.1"/>
    <property type="molecule type" value="Genomic_DNA"/>
</dbReference>
<keyword evidence="2" id="KW-1133">Transmembrane helix</keyword>
<dbReference type="RefSeq" id="WP_345405374.1">
    <property type="nucleotide sequence ID" value="NZ_BAABLA010000120.1"/>
</dbReference>
<evidence type="ECO:0000256" key="1">
    <source>
        <dbReference type="SAM" id="MobiDB-lite"/>
    </source>
</evidence>
<protein>
    <submittedName>
        <fullName evidence="4">DUF6542 domain-containing protein</fullName>
    </submittedName>
</protein>
<reference evidence="5" key="1">
    <citation type="journal article" date="2019" name="Int. J. Syst. Evol. Microbiol.">
        <title>The Global Catalogue of Microorganisms (GCM) 10K type strain sequencing project: providing services to taxonomists for standard genome sequencing and annotation.</title>
        <authorList>
            <consortium name="The Broad Institute Genomics Platform"/>
            <consortium name="The Broad Institute Genome Sequencing Center for Infectious Disease"/>
            <person name="Wu L."/>
            <person name="Ma J."/>
        </authorList>
    </citation>
    <scope>NUCLEOTIDE SEQUENCE [LARGE SCALE GENOMIC DNA]</scope>
    <source>
        <strain evidence="5">KCTC 32255</strain>
    </source>
</reference>
<feature type="domain" description="DUF6542" evidence="3">
    <location>
        <begin position="31"/>
        <end position="152"/>
    </location>
</feature>